<protein>
    <submittedName>
        <fullName evidence="2">Uncharacterized protein</fullName>
    </submittedName>
</protein>
<keyword evidence="3" id="KW-1185">Reference proteome</keyword>
<proteinExistence type="predicted"/>
<keyword evidence="1" id="KW-0812">Transmembrane</keyword>
<name>A0AAD9KI98_RIDPI</name>
<evidence type="ECO:0000313" key="2">
    <source>
        <dbReference type="EMBL" id="KAK2171662.1"/>
    </source>
</evidence>
<sequence length="197" mass="21746">MSAEVTDVVHKMFDSSFVAVTELTYSPGSVVVAYRLVLKTDYTIKQLIGTMRDYIERHSGMLGEFAVSADSVLFSATPMDISGTPKILPILPIVLGTVIGIVFVVMVVTAIIFIVKKARKQGTQPTPGTEGETNVPGHYGGVFPKAEMFWQNRGETMGARGADHRDGDETRFSNIVSTKLMNCDNKHTWLERFRQTI</sequence>
<feature type="transmembrane region" description="Helical" evidence="1">
    <location>
        <begin position="87"/>
        <end position="115"/>
    </location>
</feature>
<dbReference type="EMBL" id="JAODUO010001042">
    <property type="protein sequence ID" value="KAK2171662.1"/>
    <property type="molecule type" value="Genomic_DNA"/>
</dbReference>
<keyword evidence="1" id="KW-0472">Membrane</keyword>
<evidence type="ECO:0000313" key="3">
    <source>
        <dbReference type="Proteomes" id="UP001209878"/>
    </source>
</evidence>
<dbReference type="AlphaFoldDB" id="A0AAD9KI98"/>
<keyword evidence="1" id="KW-1133">Transmembrane helix</keyword>
<reference evidence="2" key="1">
    <citation type="journal article" date="2023" name="Mol. Biol. Evol.">
        <title>Third-Generation Sequencing Reveals the Adaptive Role of the Epigenome in Three Deep-Sea Polychaetes.</title>
        <authorList>
            <person name="Perez M."/>
            <person name="Aroh O."/>
            <person name="Sun Y."/>
            <person name="Lan Y."/>
            <person name="Juniper S.K."/>
            <person name="Young C.R."/>
            <person name="Angers B."/>
            <person name="Qian P.Y."/>
        </authorList>
    </citation>
    <scope>NUCLEOTIDE SEQUENCE</scope>
    <source>
        <strain evidence="2">R07B-5</strain>
    </source>
</reference>
<dbReference type="Proteomes" id="UP001209878">
    <property type="component" value="Unassembled WGS sequence"/>
</dbReference>
<gene>
    <name evidence="2" type="ORF">NP493_1037g00032</name>
</gene>
<evidence type="ECO:0000256" key="1">
    <source>
        <dbReference type="SAM" id="Phobius"/>
    </source>
</evidence>
<comment type="caution">
    <text evidence="2">The sequence shown here is derived from an EMBL/GenBank/DDBJ whole genome shotgun (WGS) entry which is preliminary data.</text>
</comment>
<organism evidence="2 3">
    <name type="scientific">Ridgeia piscesae</name>
    <name type="common">Tubeworm</name>
    <dbReference type="NCBI Taxonomy" id="27915"/>
    <lineage>
        <taxon>Eukaryota</taxon>
        <taxon>Metazoa</taxon>
        <taxon>Spiralia</taxon>
        <taxon>Lophotrochozoa</taxon>
        <taxon>Annelida</taxon>
        <taxon>Polychaeta</taxon>
        <taxon>Sedentaria</taxon>
        <taxon>Canalipalpata</taxon>
        <taxon>Sabellida</taxon>
        <taxon>Siboglinidae</taxon>
        <taxon>Ridgeia</taxon>
    </lineage>
</organism>
<accession>A0AAD9KI98</accession>